<feature type="signal peptide" evidence="1">
    <location>
        <begin position="1"/>
        <end position="19"/>
    </location>
</feature>
<sequence>MLSKILFALALPLLGLCQSKVFDSIVVSPIDYAAYSSIIDLQRLYYTNDGDVFFYDKDWEGTTLATAASNVQVLSSGQLFINNTNATAYLYVSDIGLLQSTSSQTSIDGLFSINSSTIYYGYSYPFIACEMSTSQYHLIWRGDGSECSADNWLVVSLSVFSSDGTSGYDYFPDNYQSSIGATAYQDIYTTTVGVPTAGTTTVTSTSANEAGPGAASPDKLSLGAGALFGAVLMLL</sequence>
<evidence type="ECO:0000313" key="3">
    <source>
        <dbReference type="Proteomes" id="UP000038830"/>
    </source>
</evidence>
<feature type="chain" id="PRO_5005217388" description="Hyphally-regulated cell wall protein N-terminal domain-containing protein" evidence="1">
    <location>
        <begin position="20"/>
        <end position="235"/>
    </location>
</feature>
<proteinExistence type="predicted"/>
<evidence type="ECO:0000313" key="2">
    <source>
        <dbReference type="EMBL" id="CEP24505.1"/>
    </source>
</evidence>
<organism evidence="2 3">
    <name type="scientific">Cyberlindnera jadinii (strain ATCC 18201 / CBS 1600 / BCRC 20928 / JCM 3617 / NBRC 0987 / NRRL Y-1542)</name>
    <name type="common">Torula yeast</name>
    <name type="synonym">Candida utilis</name>
    <dbReference type="NCBI Taxonomy" id="983966"/>
    <lineage>
        <taxon>Eukaryota</taxon>
        <taxon>Fungi</taxon>
        <taxon>Dikarya</taxon>
        <taxon>Ascomycota</taxon>
        <taxon>Saccharomycotina</taxon>
        <taxon>Saccharomycetes</taxon>
        <taxon>Phaffomycetales</taxon>
        <taxon>Phaffomycetaceae</taxon>
        <taxon>Cyberlindnera</taxon>
    </lineage>
</organism>
<evidence type="ECO:0000256" key="1">
    <source>
        <dbReference type="SAM" id="SignalP"/>
    </source>
</evidence>
<dbReference type="Proteomes" id="UP000038830">
    <property type="component" value="Unassembled WGS sequence"/>
</dbReference>
<protein>
    <recommendedName>
        <fullName evidence="4">Hyphally-regulated cell wall protein N-terminal domain-containing protein</fullName>
    </recommendedName>
</protein>
<name>A0A0H5C868_CYBJN</name>
<dbReference type="AlphaFoldDB" id="A0A0H5C868"/>
<gene>
    <name evidence="2" type="ORF">BN1211_5335</name>
</gene>
<keyword evidence="1" id="KW-0732">Signal</keyword>
<dbReference type="EMBL" id="CDQK01000006">
    <property type="protein sequence ID" value="CEP24505.1"/>
    <property type="molecule type" value="Genomic_DNA"/>
</dbReference>
<evidence type="ECO:0008006" key="4">
    <source>
        <dbReference type="Google" id="ProtNLM"/>
    </source>
</evidence>
<accession>A0A0H5C868</accession>
<reference evidence="3" key="1">
    <citation type="journal article" date="2015" name="J. Biotechnol.">
        <title>The structure of the Cyberlindnera jadinii genome and its relation to Candida utilis analyzed by the occurrence of single nucleotide polymorphisms.</title>
        <authorList>
            <person name="Rupp O."/>
            <person name="Brinkrolf K."/>
            <person name="Buerth C."/>
            <person name="Kunigo M."/>
            <person name="Schneider J."/>
            <person name="Jaenicke S."/>
            <person name="Goesmann A."/>
            <person name="Puehler A."/>
            <person name="Jaeger K.-E."/>
            <person name="Ernst J.F."/>
        </authorList>
    </citation>
    <scope>NUCLEOTIDE SEQUENCE [LARGE SCALE GENOMIC DNA]</scope>
    <source>
        <strain evidence="3">ATCC 18201 / CBS 1600 / BCRC 20928 / JCM 3617 / NBRC 0987 / NRRL Y-1542</strain>
    </source>
</reference>